<dbReference type="AlphaFoldDB" id="A0A1M4MNS6"/>
<dbReference type="Proteomes" id="UP000824969">
    <property type="component" value="Chromosome"/>
</dbReference>
<dbReference type="EMBL" id="FMID01000061">
    <property type="protein sequence ID" value="SCL76526.1"/>
    <property type="molecule type" value="Genomic_DNA"/>
</dbReference>
<organism evidence="2 3">
    <name type="scientific">Methanoculleus chikugoensis</name>
    <dbReference type="NCBI Taxonomy" id="118126"/>
    <lineage>
        <taxon>Archaea</taxon>
        <taxon>Methanobacteriati</taxon>
        <taxon>Methanobacteriota</taxon>
        <taxon>Stenosarchaea group</taxon>
        <taxon>Methanomicrobia</taxon>
        <taxon>Methanomicrobiales</taxon>
        <taxon>Methanomicrobiaceae</taxon>
        <taxon>Methanoculleus</taxon>
    </lineage>
</organism>
<dbReference type="GeneID" id="66131515"/>
<gene>
    <name evidence="2" type="ORF">L21_2460</name>
    <name evidence="1" type="ORF">MchiMG62_19840</name>
</gene>
<dbReference type="OrthoDB" id="104507at2157"/>
<evidence type="ECO:0000313" key="1">
    <source>
        <dbReference type="EMBL" id="BBL68803.1"/>
    </source>
</evidence>
<dbReference type="RefSeq" id="WP_052379696.1">
    <property type="nucleotide sequence ID" value="NZ_AP019781.1"/>
</dbReference>
<dbReference type="EMBL" id="AP019781">
    <property type="protein sequence ID" value="BBL68803.1"/>
    <property type="molecule type" value="Genomic_DNA"/>
</dbReference>
<accession>A0A1M4MNS6</accession>
<evidence type="ECO:0000313" key="2">
    <source>
        <dbReference type="EMBL" id="SCL76526.1"/>
    </source>
</evidence>
<proteinExistence type="predicted"/>
<name>A0A1M4MNS6_9EURY</name>
<keyword evidence="4" id="KW-1185">Reference proteome</keyword>
<reference evidence="1 4" key="2">
    <citation type="submission" date="2019-06" db="EMBL/GenBank/DDBJ databases">
        <title>Complete genome sequence of Methanoculleus chikugoensis strain MG62.</title>
        <authorList>
            <person name="Asakawa S."/>
            <person name="Dianou D."/>
        </authorList>
    </citation>
    <scope>NUCLEOTIDE SEQUENCE [LARGE SCALE GENOMIC DNA]</scope>
    <source>
        <strain evidence="1 4">MG62</strain>
    </source>
</reference>
<protein>
    <submittedName>
        <fullName evidence="2">Uncharacterized protein</fullName>
    </submittedName>
</protein>
<evidence type="ECO:0000313" key="3">
    <source>
        <dbReference type="Proteomes" id="UP000184671"/>
    </source>
</evidence>
<sequence>MNLRLTDDEIDALLREAKPLPGDFSRRFRPKEKGGHKEYEIGIEGANQSRFRLIFRQSLFNSLDFSVILGYIIPNTNQVFRLRRYNGKSHEHTNRLEQEKFYDFHIHTATERYQTAGWNEDGYAVPTDRYSDHHGALKSMFNDCGFEGSAVTTKDLTDWGI</sequence>
<evidence type="ECO:0000313" key="4">
    <source>
        <dbReference type="Proteomes" id="UP000824969"/>
    </source>
</evidence>
<reference evidence="2 3" key="1">
    <citation type="submission" date="2016-08" db="EMBL/GenBank/DDBJ databases">
        <authorList>
            <person name="Seilhamer J.J."/>
        </authorList>
    </citation>
    <scope>NUCLEOTIDE SEQUENCE [LARGE SCALE GENOMIC DNA]</scope>
    <source>
        <strain evidence="2">L21-II-0</strain>
    </source>
</reference>
<dbReference type="Proteomes" id="UP000184671">
    <property type="component" value="Unassembled WGS sequence"/>
</dbReference>